<dbReference type="AlphaFoldDB" id="A0A1R4KF65"/>
<feature type="transmembrane region" description="Helical" evidence="1">
    <location>
        <begin position="237"/>
        <end position="261"/>
    </location>
</feature>
<dbReference type="EMBL" id="FUKQ01000049">
    <property type="protein sequence ID" value="SJN42949.1"/>
    <property type="molecule type" value="Genomic_DNA"/>
</dbReference>
<feature type="transmembrane region" description="Helical" evidence="1">
    <location>
        <begin position="66"/>
        <end position="92"/>
    </location>
</feature>
<feature type="transmembrane region" description="Helical" evidence="1">
    <location>
        <begin position="113"/>
        <end position="141"/>
    </location>
</feature>
<accession>A0A1R4KF65</accession>
<organism evidence="2 3">
    <name type="scientific">Luteococcus japonicus LSP_Lj1</name>
    <dbReference type="NCBI Taxonomy" id="1255658"/>
    <lineage>
        <taxon>Bacteria</taxon>
        <taxon>Bacillati</taxon>
        <taxon>Actinomycetota</taxon>
        <taxon>Actinomycetes</taxon>
        <taxon>Propionibacteriales</taxon>
        <taxon>Propionibacteriaceae</taxon>
        <taxon>Luteococcus</taxon>
    </lineage>
</organism>
<evidence type="ECO:0008006" key="4">
    <source>
        <dbReference type="Google" id="ProtNLM"/>
    </source>
</evidence>
<dbReference type="OrthoDB" id="3822725at2"/>
<dbReference type="STRING" id="1255658.FM114_13915"/>
<keyword evidence="3" id="KW-1185">Reference proteome</keyword>
<protein>
    <recommendedName>
        <fullName evidence="4">Integral membrane protein</fullName>
    </recommendedName>
</protein>
<proteinExistence type="predicted"/>
<feature type="transmembrane region" description="Helical" evidence="1">
    <location>
        <begin position="161"/>
        <end position="182"/>
    </location>
</feature>
<keyword evidence="1" id="KW-0472">Membrane</keyword>
<reference evidence="2 3" key="1">
    <citation type="submission" date="2017-02" db="EMBL/GenBank/DDBJ databases">
        <authorList>
            <person name="Peterson S.W."/>
        </authorList>
    </citation>
    <scope>NUCLEOTIDE SEQUENCE [LARGE SCALE GENOMIC DNA]</scope>
    <source>
        <strain evidence="2 3">LSP_Lj1</strain>
    </source>
</reference>
<sequence length="266" mass="28619">MSTIATTAPVTVERPTGKGLSFARLLQVELRKQVDTRGGRGLLIAIAMITALVLAVMMYVNRDGGVGFGSLVMATSTPQGMLIPVLGIIAACNEWSQRTALITFTQEPRRWRVVAAKTLAAIIWATAFLLLAWGLAALTHVVLAQINNTPVDFDMTGKQYLAGWVDQMVGVVMGLGFGFLLLITPLAIAAYYVAPSLVSGLTMAIPALRGHGGWVNTLSAPIAQQPLMEGMPVQDNVWAKFATSMLLWVVIPFAVGTMRVLRREVK</sequence>
<evidence type="ECO:0000256" key="1">
    <source>
        <dbReference type="SAM" id="Phobius"/>
    </source>
</evidence>
<keyword evidence="1" id="KW-1133">Transmembrane helix</keyword>
<evidence type="ECO:0000313" key="3">
    <source>
        <dbReference type="Proteomes" id="UP000188342"/>
    </source>
</evidence>
<gene>
    <name evidence="2" type="ORF">FM114_13915</name>
</gene>
<dbReference type="Proteomes" id="UP000188342">
    <property type="component" value="Unassembled WGS sequence"/>
</dbReference>
<evidence type="ECO:0000313" key="2">
    <source>
        <dbReference type="EMBL" id="SJN42949.1"/>
    </source>
</evidence>
<name>A0A1R4KF65_9ACTN</name>
<feature type="transmembrane region" description="Helical" evidence="1">
    <location>
        <begin position="41"/>
        <end position="60"/>
    </location>
</feature>
<keyword evidence="1" id="KW-0812">Transmembrane</keyword>
<feature type="transmembrane region" description="Helical" evidence="1">
    <location>
        <begin position="189"/>
        <end position="208"/>
    </location>
</feature>
<dbReference type="RefSeq" id="WP_094765734.1">
    <property type="nucleotide sequence ID" value="NZ_FUKQ01000049.1"/>
</dbReference>